<reference evidence="6" key="1">
    <citation type="journal article" date="2019" name="Int. J. Syst. Evol. Microbiol.">
        <title>The Global Catalogue of Microorganisms (GCM) 10K type strain sequencing project: providing services to taxonomists for standard genome sequencing and annotation.</title>
        <authorList>
            <consortium name="The Broad Institute Genomics Platform"/>
            <consortium name="The Broad Institute Genome Sequencing Center for Infectious Disease"/>
            <person name="Wu L."/>
            <person name="Ma J."/>
        </authorList>
    </citation>
    <scope>NUCLEOTIDE SEQUENCE [LARGE SCALE GENOMIC DNA]</scope>
    <source>
        <strain evidence="6">JCM 30331</strain>
    </source>
</reference>
<protein>
    <submittedName>
        <fullName evidence="5">Bifunctional diguanylate cyclase/phosphodiesterase</fullName>
    </submittedName>
</protein>
<keyword evidence="1" id="KW-0175">Coiled coil</keyword>
<dbReference type="Proteomes" id="UP000647587">
    <property type="component" value="Unassembled WGS sequence"/>
</dbReference>
<feature type="transmembrane region" description="Helical" evidence="2">
    <location>
        <begin position="25"/>
        <end position="46"/>
    </location>
</feature>
<feature type="domain" description="GGDEF" evidence="4">
    <location>
        <begin position="381"/>
        <end position="514"/>
    </location>
</feature>
<comment type="caution">
    <text evidence="5">The sequence shown here is derived from an EMBL/GenBank/DDBJ whole genome shotgun (WGS) entry which is preliminary data.</text>
</comment>
<dbReference type="Gene3D" id="3.30.70.270">
    <property type="match status" value="1"/>
</dbReference>
<feature type="transmembrane region" description="Helical" evidence="2">
    <location>
        <begin position="318"/>
        <end position="336"/>
    </location>
</feature>
<dbReference type="InterPro" id="IPR029787">
    <property type="entry name" value="Nucleotide_cyclase"/>
</dbReference>
<feature type="transmembrane region" description="Helical" evidence="2">
    <location>
        <begin position="146"/>
        <end position="166"/>
    </location>
</feature>
<dbReference type="SMART" id="SM00052">
    <property type="entry name" value="EAL"/>
    <property type="match status" value="1"/>
</dbReference>
<dbReference type="Gene3D" id="3.20.20.450">
    <property type="entry name" value="EAL domain"/>
    <property type="match status" value="1"/>
</dbReference>
<feature type="transmembrane region" description="Helical" evidence="2">
    <location>
        <begin position="52"/>
        <end position="70"/>
    </location>
</feature>
<dbReference type="PROSITE" id="PS50887">
    <property type="entry name" value="GGDEF"/>
    <property type="match status" value="1"/>
</dbReference>
<name>A0ABQ2EU97_9DEIO</name>
<dbReference type="Pfam" id="PF00563">
    <property type="entry name" value="EAL"/>
    <property type="match status" value="1"/>
</dbReference>
<feature type="transmembrane region" description="Helical" evidence="2">
    <location>
        <begin position="115"/>
        <end position="134"/>
    </location>
</feature>
<dbReference type="PROSITE" id="PS50883">
    <property type="entry name" value="EAL"/>
    <property type="match status" value="1"/>
</dbReference>
<dbReference type="InterPro" id="IPR001633">
    <property type="entry name" value="EAL_dom"/>
</dbReference>
<evidence type="ECO:0000313" key="5">
    <source>
        <dbReference type="EMBL" id="GGK22015.1"/>
    </source>
</evidence>
<feature type="transmembrane region" description="Helical" evidence="2">
    <location>
        <begin position="248"/>
        <end position="270"/>
    </location>
</feature>
<evidence type="ECO:0000313" key="6">
    <source>
        <dbReference type="Proteomes" id="UP000647587"/>
    </source>
</evidence>
<feature type="transmembrane region" description="Helical" evidence="2">
    <location>
        <begin position="291"/>
        <end position="312"/>
    </location>
</feature>
<keyword evidence="2" id="KW-1133">Transmembrane helix</keyword>
<dbReference type="CDD" id="cd01948">
    <property type="entry name" value="EAL"/>
    <property type="match status" value="1"/>
</dbReference>
<dbReference type="InterPro" id="IPR043128">
    <property type="entry name" value="Rev_trsase/Diguanyl_cyclase"/>
</dbReference>
<keyword evidence="6" id="KW-1185">Reference proteome</keyword>
<dbReference type="InterPro" id="IPR035919">
    <property type="entry name" value="EAL_sf"/>
</dbReference>
<feature type="transmembrane region" description="Helical" evidence="2">
    <location>
        <begin position="82"/>
        <end position="103"/>
    </location>
</feature>
<dbReference type="PANTHER" id="PTHR44757">
    <property type="entry name" value="DIGUANYLATE CYCLASE DGCP"/>
    <property type="match status" value="1"/>
</dbReference>
<dbReference type="EMBL" id="BMPP01000005">
    <property type="protein sequence ID" value="GGK22015.1"/>
    <property type="molecule type" value="Genomic_DNA"/>
</dbReference>
<dbReference type="CDD" id="cd01949">
    <property type="entry name" value="GGDEF"/>
    <property type="match status" value="1"/>
</dbReference>
<feature type="coiled-coil region" evidence="1">
    <location>
        <begin position="509"/>
        <end position="536"/>
    </location>
</feature>
<organism evidence="5 6">
    <name type="scientific">Deinococcus malanensis</name>
    <dbReference type="NCBI Taxonomy" id="1706855"/>
    <lineage>
        <taxon>Bacteria</taxon>
        <taxon>Thermotogati</taxon>
        <taxon>Deinococcota</taxon>
        <taxon>Deinococci</taxon>
        <taxon>Deinococcales</taxon>
        <taxon>Deinococcaceae</taxon>
        <taxon>Deinococcus</taxon>
    </lineage>
</organism>
<feature type="domain" description="EAL" evidence="3">
    <location>
        <begin position="523"/>
        <end position="775"/>
    </location>
</feature>
<proteinExistence type="predicted"/>
<feature type="transmembrane region" description="Helical" evidence="2">
    <location>
        <begin position="178"/>
        <end position="203"/>
    </location>
</feature>
<feature type="transmembrane region" description="Helical" evidence="2">
    <location>
        <begin position="215"/>
        <end position="233"/>
    </location>
</feature>
<dbReference type="SUPFAM" id="SSF55073">
    <property type="entry name" value="Nucleotide cyclase"/>
    <property type="match status" value="1"/>
</dbReference>
<dbReference type="Pfam" id="PF00990">
    <property type="entry name" value="GGDEF"/>
    <property type="match status" value="1"/>
</dbReference>
<dbReference type="SUPFAM" id="SSF141868">
    <property type="entry name" value="EAL domain-like"/>
    <property type="match status" value="1"/>
</dbReference>
<dbReference type="InterPro" id="IPR000160">
    <property type="entry name" value="GGDEF_dom"/>
</dbReference>
<dbReference type="RefSeq" id="WP_189005941.1">
    <property type="nucleotide sequence ID" value="NZ_BMPP01000005.1"/>
</dbReference>
<gene>
    <name evidence="5" type="ORF">GCM10008955_14400</name>
</gene>
<evidence type="ECO:0000256" key="2">
    <source>
        <dbReference type="SAM" id="Phobius"/>
    </source>
</evidence>
<dbReference type="NCBIfam" id="TIGR00254">
    <property type="entry name" value="GGDEF"/>
    <property type="match status" value="1"/>
</dbReference>
<evidence type="ECO:0000259" key="4">
    <source>
        <dbReference type="PROSITE" id="PS50887"/>
    </source>
</evidence>
<dbReference type="InterPro" id="IPR052155">
    <property type="entry name" value="Biofilm_reg_signaling"/>
</dbReference>
<keyword evidence="2" id="KW-0472">Membrane</keyword>
<sequence>MSRIVAWRPPAGLGSLLPSRFDRQLVALLLGFAVAHLAFILLPHRSELVREWAGNLFFLPPFVISAVLALRAAARHPAQRASWIWFGGGQLGWAAGQIIYTHLDLVQLSSPYPSMADAFFLALIPCFIIGLLLLSRSPVPRQQRPILALDTLIIVSALAGAYWEVAIGRSIVGHQGSALAMAVGVAYPAADLLLIALLTVFCVWRPREFAGPDTLALTAGLLSLLVADAGYQIKTAAGTYQVGFSLDLFWTAATTLFGLAAALAGVTLTHRRVRWEQLTQGWLRAAAFGQLALPYLAIAMALSLAALHYLFPDHEADGVILMAFVVVVLSSVRQFLTQQEARRLQRDLDLQAKHDPLTGLVNRSFLLHLLEQAILRADTRCGVAVLFIDLDRFKSVNDIHGHAAGDDLLREVARRLQGEVGPRDTVARQGGDEFVVMATGIDHTSAVSDMGYRVLQALSRPFAVGNETVSVSASIGVTLCPADSSTASEALRNADIAMYEAKRRGRNGMQFYNQQIEQQTAEIHRIEVQLRGAVERGELSVHFQPLVSLASRQVRSAEALLRWTSPVLGIVSPATFIPVAEQRGLIHAVGSWVLDTAVDQVRQWRAAGQPDLGVSVNVSPLQFERDDFVAQVQATLQRHSLAGSALTLELTEGSLLSDFAASNIKLRELRALGIQVAVDDFGTGYSSLAYLRTLQVDIVKIDRSFIWAMQDDGLTFVEAIVRIAHHLKLRIVAEGIETPEQCCSLQTLSCDLGQGYLFSKPLPSAEFLAFVQETNRATQPDAAHALPHGAPGPEEQAN</sequence>
<dbReference type="SMART" id="SM00267">
    <property type="entry name" value="GGDEF"/>
    <property type="match status" value="1"/>
</dbReference>
<evidence type="ECO:0000256" key="1">
    <source>
        <dbReference type="SAM" id="Coils"/>
    </source>
</evidence>
<keyword evidence="2" id="KW-0812">Transmembrane</keyword>
<dbReference type="PANTHER" id="PTHR44757:SF2">
    <property type="entry name" value="BIOFILM ARCHITECTURE MAINTENANCE PROTEIN MBAA"/>
    <property type="match status" value="1"/>
</dbReference>
<accession>A0ABQ2EU97</accession>
<evidence type="ECO:0000259" key="3">
    <source>
        <dbReference type="PROSITE" id="PS50883"/>
    </source>
</evidence>